<evidence type="ECO:0000313" key="4">
    <source>
        <dbReference type="EMBL" id="QYC11120.1"/>
    </source>
</evidence>
<dbReference type="InterPro" id="IPR050595">
    <property type="entry name" value="Bact_response_regulator"/>
</dbReference>
<accession>A0ABX8TIS2</accession>
<dbReference type="GeneID" id="94374348"/>
<name>A0ABX8TIS2_9CAUL</name>
<dbReference type="InterPro" id="IPR001789">
    <property type="entry name" value="Sig_transdc_resp-reg_receiver"/>
</dbReference>
<dbReference type="PROSITE" id="PS50110">
    <property type="entry name" value="RESPONSE_REGULATORY"/>
    <property type="match status" value="1"/>
</dbReference>
<feature type="modified residue" description="4-aspartylphosphate" evidence="2">
    <location>
        <position position="70"/>
    </location>
</feature>
<dbReference type="PANTHER" id="PTHR44591:SF3">
    <property type="entry name" value="RESPONSE REGULATORY DOMAIN-CONTAINING PROTEIN"/>
    <property type="match status" value="1"/>
</dbReference>
<dbReference type="PANTHER" id="PTHR44591">
    <property type="entry name" value="STRESS RESPONSE REGULATOR PROTEIN 1"/>
    <property type="match status" value="1"/>
</dbReference>
<dbReference type="Proteomes" id="UP000824334">
    <property type="component" value="Chromosome"/>
</dbReference>
<keyword evidence="1 2" id="KW-0597">Phosphoprotein</keyword>
<feature type="domain" description="Response regulatory" evidence="3">
    <location>
        <begin position="20"/>
        <end position="139"/>
    </location>
</feature>
<sequence length="184" mass="20431">MTMLGDTLRESAIFNLEGAVTMVVDDSPFSMTLTSSALSGFGIRPAFTLGSGLEAKQILQDTPIDLLIVDTAMPDIDGFELVHWLRRSAPNPNAFAPVIMTASHIKRAQLKRARDCGANFVVTKPFSAGMLLERILWIARDNRPFLEVGDYFGPDRRFRNEIWEGEERRANMKNTGRKGGSISL</sequence>
<proteinExistence type="predicted"/>
<protein>
    <submittedName>
        <fullName evidence="4">Response regulator</fullName>
    </submittedName>
</protein>
<dbReference type="SMART" id="SM00448">
    <property type="entry name" value="REC"/>
    <property type="match status" value="1"/>
</dbReference>
<dbReference type="EMBL" id="CP080034">
    <property type="protein sequence ID" value="QYC11120.1"/>
    <property type="molecule type" value="Genomic_DNA"/>
</dbReference>
<dbReference type="RefSeq" id="WP_219353767.1">
    <property type="nucleotide sequence ID" value="NZ_CP080034.1"/>
</dbReference>
<dbReference type="CDD" id="cd00156">
    <property type="entry name" value="REC"/>
    <property type="match status" value="1"/>
</dbReference>
<dbReference type="Pfam" id="PF00072">
    <property type="entry name" value="Response_reg"/>
    <property type="match status" value="1"/>
</dbReference>
<evidence type="ECO:0000256" key="1">
    <source>
        <dbReference type="ARBA" id="ARBA00022553"/>
    </source>
</evidence>
<organism evidence="4 5">
    <name type="scientific">Brevundimonas nasdae</name>
    <dbReference type="NCBI Taxonomy" id="172043"/>
    <lineage>
        <taxon>Bacteria</taxon>
        <taxon>Pseudomonadati</taxon>
        <taxon>Pseudomonadota</taxon>
        <taxon>Alphaproteobacteria</taxon>
        <taxon>Caulobacterales</taxon>
        <taxon>Caulobacteraceae</taxon>
        <taxon>Brevundimonas</taxon>
    </lineage>
</organism>
<keyword evidence="5" id="KW-1185">Reference proteome</keyword>
<evidence type="ECO:0000256" key="2">
    <source>
        <dbReference type="PROSITE-ProRule" id="PRU00169"/>
    </source>
</evidence>
<reference evidence="4 5" key="1">
    <citation type="submission" date="2021-07" db="EMBL/GenBank/DDBJ databases">
        <title>Isolation and characterization of bacteria from a gold mining with a capacity of golden bioaccumulation.</title>
        <authorList>
            <person name="Yang X.J."/>
        </authorList>
    </citation>
    <scope>NUCLEOTIDE SEQUENCE [LARGE SCALE GENOMIC DNA]</scope>
    <source>
        <strain evidence="4 5">Au29</strain>
    </source>
</reference>
<evidence type="ECO:0000313" key="5">
    <source>
        <dbReference type="Proteomes" id="UP000824334"/>
    </source>
</evidence>
<gene>
    <name evidence="4" type="ORF">KWG56_03660</name>
</gene>
<evidence type="ECO:0000259" key="3">
    <source>
        <dbReference type="PROSITE" id="PS50110"/>
    </source>
</evidence>